<organism evidence="8 9">
    <name type="scientific">Gellertiella hungarica</name>
    <dbReference type="NCBI Taxonomy" id="1572859"/>
    <lineage>
        <taxon>Bacteria</taxon>
        <taxon>Pseudomonadati</taxon>
        <taxon>Pseudomonadota</taxon>
        <taxon>Alphaproteobacteria</taxon>
        <taxon>Hyphomicrobiales</taxon>
        <taxon>Rhizobiaceae</taxon>
        <taxon>Gellertiella</taxon>
    </lineage>
</organism>
<evidence type="ECO:0000256" key="4">
    <source>
        <dbReference type="ARBA" id="ARBA00022989"/>
    </source>
</evidence>
<feature type="domain" description="EamA" evidence="7">
    <location>
        <begin position="162"/>
        <end position="294"/>
    </location>
</feature>
<evidence type="ECO:0000259" key="7">
    <source>
        <dbReference type="Pfam" id="PF00892"/>
    </source>
</evidence>
<evidence type="ECO:0000256" key="2">
    <source>
        <dbReference type="ARBA" id="ARBA00009853"/>
    </source>
</evidence>
<dbReference type="GO" id="GO:0016020">
    <property type="term" value="C:membrane"/>
    <property type="evidence" value="ECO:0007669"/>
    <property type="project" value="UniProtKB-SubCell"/>
</dbReference>
<protein>
    <submittedName>
        <fullName evidence="8">S-adenosylmethionine uptake transporter</fullName>
    </submittedName>
</protein>
<feature type="domain" description="EamA" evidence="7">
    <location>
        <begin position="21"/>
        <end position="153"/>
    </location>
</feature>
<keyword evidence="9" id="KW-1185">Reference proteome</keyword>
<comment type="caution">
    <text evidence="8">The sequence shown here is derived from an EMBL/GenBank/DDBJ whole genome shotgun (WGS) entry which is preliminary data.</text>
</comment>
<keyword evidence="4 6" id="KW-1133">Transmembrane helix</keyword>
<dbReference type="PANTHER" id="PTHR22911:SF6">
    <property type="entry name" value="SOLUTE CARRIER FAMILY 35 MEMBER G1"/>
    <property type="match status" value="1"/>
</dbReference>
<evidence type="ECO:0000256" key="6">
    <source>
        <dbReference type="SAM" id="Phobius"/>
    </source>
</evidence>
<dbReference type="Proteomes" id="UP000528286">
    <property type="component" value="Unassembled WGS sequence"/>
</dbReference>
<dbReference type="RefSeq" id="WP_183367715.1">
    <property type="nucleotide sequence ID" value="NZ_JACIEZ010000009.1"/>
</dbReference>
<dbReference type="PANTHER" id="PTHR22911">
    <property type="entry name" value="ACYL-MALONYL CONDENSING ENZYME-RELATED"/>
    <property type="match status" value="1"/>
</dbReference>
<dbReference type="Pfam" id="PF00892">
    <property type="entry name" value="EamA"/>
    <property type="match status" value="2"/>
</dbReference>
<evidence type="ECO:0000256" key="3">
    <source>
        <dbReference type="ARBA" id="ARBA00022692"/>
    </source>
</evidence>
<evidence type="ECO:0000256" key="5">
    <source>
        <dbReference type="ARBA" id="ARBA00023136"/>
    </source>
</evidence>
<reference evidence="8 9" key="1">
    <citation type="submission" date="2020-08" db="EMBL/GenBank/DDBJ databases">
        <title>Genomic Encyclopedia of Type Strains, Phase IV (KMG-IV): sequencing the most valuable type-strain genomes for metagenomic binning, comparative biology and taxonomic classification.</title>
        <authorList>
            <person name="Goeker M."/>
        </authorList>
    </citation>
    <scope>NUCLEOTIDE SEQUENCE [LARGE SCALE GENOMIC DNA]</scope>
    <source>
        <strain evidence="8 9">DSM 29853</strain>
    </source>
</reference>
<evidence type="ECO:0000313" key="8">
    <source>
        <dbReference type="EMBL" id="MBB4066443.1"/>
    </source>
</evidence>
<feature type="transmembrane region" description="Helical" evidence="6">
    <location>
        <begin position="162"/>
        <end position="181"/>
    </location>
</feature>
<dbReference type="SUPFAM" id="SSF103481">
    <property type="entry name" value="Multidrug resistance efflux transporter EmrE"/>
    <property type="match status" value="2"/>
</dbReference>
<dbReference type="Gene3D" id="1.10.3730.20">
    <property type="match status" value="1"/>
</dbReference>
<keyword evidence="3 6" id="KW-0812">Transmembrane</keyword>
<keyword evidence="5 6" id="KW-0472">Membrane</keyword>
<evidence type="ECO:0000313" key="9">
    <source>
        <dbReference type="Proteomes" id="UP000528286"/>
    </source>
</evidence>
<dbReference type="EMBL" id="JACIEZ010000009">
    <property type="protein sequence ID" value="MBB4066443.1"/>
    <property type="molecule type" value="Genomic_DNA"/>
</dbReference>
<feature type="transmembrane region" description="Helical" evidence="6">
    <location>
        <begin position="109"/>
        <end position="129"/>
    </location>
</feature>
<accession>A0A7W6NLZ9</accession>
<feature type="transmembrane region" description="Helical" evidence="6">
    <location>
        <begin position="252"/>
        <end position="271"/>
    </location>
</feature>
<gene>
    <name evidence="8" type="ORF">GGR23_003658</name>
</gene>
<comment type="subcellular location">
    <subcellularLocation>
        <location evidence="1">Membrane</location>
        <topology evidence="1">Multi-pass membrane protein</topology>
    </subcellularLocation>
</comment>
<feature type="transmembrane region" description="Helical" evidence="6">
    <location>
        <begin position="221"/>
        <end position="240"/>
    </location>
</feature>
<dbReference type="InterPro" id="IPR037185">
    <property type="entry name" value="EmrE-like"/>
</dbReference>
<feature type="transmembrane region" description="Helical" evidence="6">
    <location>
        <begin position="84"/>
        <end position="103"/>
    </location>
</feature>
<name>A0A7W6NLZ9_9HYPH</name>
<comment type="similarity">
    <text evidence="2">Belongs to the drug/metabolite transporter (DMT) superfamily. 10 TMS drug/metabolite exporter (DME) (TC 2.A.7.3) family.</text>
</comment>
<feature type="transmembrane region" description="Helical" evidence="6">
    <location>
        <begin position="193"/>
        <end position="215"/>
    </location>
</feature>
<dbReference type="InterPro" id="IPR000620">
    <property type="entry name" value="EamA_dom"/>
</dbReference>
<evidence type="ECO:0000256" key="1">
    <source>
        <dbReference type="ARBA" id="ARBA00004141"/>
    </source>
</evidence>
<feature type="transmembrane region" description="Helical" evidence="6">
    <location>
        <begin position="277"/>
        <end position="294"/>
    </location>
</feature>
<feature type="transmembrane region" description="Helical" evidence="6">
    <location>
        <begin position="52"/>
        <end position="72"/>
    </location>
</feature>
<feature type="transmembrane region" description="Helical" evidence="6">
    <location>
        <begin position="20"/>
        <end position="40"/>
    </location>
</feature>
<feature type="transmembrane region" description="Helical" evidence="6">
    <location>
        <begin position="136"/>
        <end position="156"/>
    </location>
</feature>
<dbReference type="AlphaFoldDB" id="A0A7W6NLZ9"/>
<proteinExistence type="inferred from homology"/>
<sequence>MSDKAGSAAVPHAVSGRSNLKAILIVLLSFSVFSGTDVTVKLMAETVPVPQVTFLITAIALALSLLQGLFTGNAADLLPRYPTLAILRAALLSIDTLLIYYAFARLPLSEAYMIAFTTPILVAGLAALFLGERLSLVAWGGILLGFAGVALALRPGVQPLNLGHAAALGAALCFAFSLILLRRAKAAESDTALVVTLMTLLLVISGAVTMLNGGFVSVSAWGWSLAVAGGLMLFGGHMLLVRAFRMGDASVIAPFQYSQIIWGCLYGLLIFETPLEPFTLAGAAIIIFSGWLVLR</sequence>